<dbReference type="OMA" id="VEHNACR"/>
<protein>
    <recommendedName>
        <fullName evidence="4">Secreted protein</fullName>
    </recommendedName>
</protein>
<feature type="chain" id="PRO_5040309537" description="Secreted protein" evidence="1">
    <location>
        <begin position="24"/>
        <end position="117"/>
    </location>
</feature>
<keyword evidence="3" id="KW-1185">Reference proteome</keyword>
<name>A0A9Q0LZD0_BLOTA</name>
<evidence type="ECO:0000256" key="1">
    <source>
        <dbReference type="SAM" id="SignalP"/>
    </source>
</evidence>
<organism evidence="2 3">
    <name type="scientific">Blomia tropicalis</name>
    <name type="common">Mite</name>
    <dbReference type="NCBI Taxonomy" id="40697"/>
    <lineage>
        <taxon>Eukaryota</taxon>
        <taxon>Metazoa</taxon>
        <taxon>Ecdysozoa</taxon>
        <taxon>Arthropoda</taxon>
        <taxon>Chelicerata</taxon>
        <taxon>Arachnida</taxon>
        <taxon>Acari</taxon>
        <taxon>Acariformes</taxon>
        <taxon>Sarcoptiformes</taxon>
        <taxon>Astigmata</taxon>
        <taxon>Glycyphagoidea</taxon>
        <taxon>Echimyopodidae</taxon>
        <taxon>Blomia</taxon>
    </lineage>
</organism>
<dbReference type="EMBL" id="JAPWDV010000004">
    <property type="protein sequence ID" value="KAJ6216079.1"/>
    <property type="molecule type" value="Genomic_DNA"/>
</dbReference>
<keyword evidence="1" id="KW-0732">Signal</keyword>
<evidence type="ECO:0008006" key="4">
    <source>
        <dbReference type="Google" id="ProtNLM"/>
    </source>
</evidence>
<reference evidence="2" key="1">
    <citation type="submission" date="2022-12" db="EMBL/GenBank/DDBJ databases">
        <title>Genome assemblies of Blomia tropicalis.</title>
        <authorList>
            <person name="Cui Y."/>
        </authorList>
    </citation>
    <scope>NUCLEOTIDE SEQUENCE</scope>
    <source>
        <tissue evidence="2">Adult mites</tissue>
    </source>
</reference>
<proteinExistence type="predicted"/>
<accession>A0A9Q0LZD0</accession>
<sequence length="117" mass="13008">MYLKFQLIVVSLALFVYLDSVSAIGRNPTSVEHNACRMKWAEQVNEKGLDGLPCMTSCRITFRGNNKEMDDIFTPDDVQCSSGPFPRFCMKGRCVLPAKFRSGANNGDESAPSEVSY</sequence>
<evidence type="ECO:0000313" key="3">
    <source>
        <dbReference type="Proteomes" id="UP001142055"/>
    </source>
</evidence>
<feature type="signal peptide" evidence="1">
    <location>
        <begin position="1"/>
        <end position="23"/>
    </location>
</feature>
<evidence type="ECO:0000313" key="2">
    <source>
        <dbReference type="EMBL" id="KAJ6216079.1"/>
    </source>
</evidence>
<dbReference type="AlphaFoldDB" id="A0A9Q0LZD0"/>
<gene>
    <name evidence="2" type="ORF">RDWZM_010579</name>
</gene>
<comment type="caution">
    <text evidence="2">The sequence shown here is derived from an EMBL/GenBank/DDBJ whole genome shotgun (WGS) entry which is preliminary data.</text>
</comment>
<dbReference type="Proteomes" id="UP001142055">
    <property type="component" value="Chromosome 4"/>
</dbReference>